<protein>
    <recommendedName>
        <fullName evidence="4">Aerotolerance regulator N-terminal domain-containing protein</fullName>
    </recommendedName>
</protein>
<keyword evidence="3" id="KW-1185">Reference proteome</keyword>
<evidence type="ECO:0000313" key="2">
    <source>
        <dbReference type="EMBL" id="OAQ39552.1"/>
    </source>
</evidence>
<dbReference type="AlphaFoldDB" id="A0A179DFH1"/>
<keyword evidence="1" id="KW-0472">Membrane</keyword>
<organism evidence="2 3">
    <name type="scientific">Pedobacter psychrophilus</name>
    <dbReference type="NCBI Taxonomy" id="1826909"/>
    <lineage>
        <taxon>Bacteria</taxon>
        <taxon>Pseudomonadati</taxon>
        <taxon>Bacteroidota</taxon>
        <taxon>Sphingobacteriia</taxon>
        <taxon>Sphingobacteriales</taxon>
        <taxon>Sphingobacteriaceae</taxon>
        <taxon>Pedobacter</taxon>
    </lineage>
</organism>
<evidence type="ECO:0000256" key="1">
    <source>
        <dbReference type="SAM" id="Phobius"/>
    </source>
</evidence>
<dbReference type="Proteomes" id="UP000078459">
    <property type="component" value="Unassembled WGS sequence"/>
</dbReference>
<proteinExistence type="predicted"/>
<evidence type="ECO:0000313" key="3">
    <source>
        <dbReference type="Proteomes" id="UP000078459"/>
    </source>
</evidence>
<dbReference type="EMBL" id="LWHJ01000027">
    <property type="protein sequence ID" value="OAQ39552.1"/>
    <property type="molecule type" value="Genomic_DNA"/>
</dbReference>
<name>A0A179DFH1_9SPHI</name>
<reference evidence="2 3" key="1">
    <citation type="submission" date="2016-04" db="EMBL/GenBank/DDBJ databases">
        <authorList>
            <person name="Evans L.H."/>
            <person name="Alamgir A."/>
            <person name="Owens N."/>
            <person name="Weber N.D."/>
            <person name="Virtaneva K."/>
            <person name="Barbian K."/>
            <person name="Babar A."/>
            <person name="Rosenke K."/>
        </authorList>
    </citation>
    <scope>NUCLEOTIDE SEQUENCE [LARGE SCALE GENOMIC DNA]</scope>
    <source>
        <strain evidence="2 3">CCM 8644</strain>
    </source>
</reference>
<comment type="caution">
    <text evidence="2">The sequence shown here is derived from an EMBL/GenBank/DDBJ whole genome shotgun (WGS) entry which is preliminary data.</text>
</comment>
<accession>A0A179DFH1</accession>
<feature type="transmembrane region" description="Helical" evidence="1">
    <location>
        <begin position="33"/>
        <end position="53"/>
    </location>
</feature>
<dbReference type="STRING" id="1826909.A5893_08120"/>
<keyword evidence="1" id="KW-1133">Transmembrane helix</keyword>
<sequence>MEEFKLIALFLSVFLLAFLLFKEVKRRNKNWLILRLIASVIAVGSLFFLIYPIRYEVFKSVKKEEFNLLTEGANLDSVSKSNAQLFTLDSGIFQNNSKNKIKFLPDLSYYLSEHPEIKTINLYGEGLENSELKKLINYKINFKPIKNINGIQNVSWQKTITNTDDLIVEGKYKNGSDKSVNLVLSGLGTNLDSVSIKANEEANFSLKGKTNQIGYFTYHIAAIQNKDSIVNEAVPFEVIEKQPVKVLILASNPDFEYKFLKDWLYQNNYALALRTRISKEKFSSDFLNLTTTNLNNLNKNLLQKFDLIIADDAELTNLSNQEKYALNSQIDEGLGLLVRIGDEKPTSTYAAGFSVNSLAVKQAQGFSFKMINDEDKTSPLTIENPVQLNPVKTHQLLVLDDKGKIYTDSKVSGIGKIAITSISNSYQWAIKGNQKDYAKYWSVIISNTIKKVDIKEDVLLKDEFPKIYNENTLLYKSDDNKTPKISVENIAIAPMQNQNFSNEWSATFWPTKSGWNKVEINGLVKQVYIFDNKSWLAANQTKKIRNTFNFIKNNQVNSPKSETITEKQIKEVSNWLFFMLFLLSCGFLWFEAKISD</sequence>
<dbReference type="RefSeq" id="WP_068822168.1">
    <property type="nucleotide sequence ID" value="NZ_LWHJ01000027.1"/>
</dbReference>
<feature type="transmembrane region" description="Helical" evidence="1">
    <location>
        <begin position="6"/>
        <end position="21"/>
    </location>
</feature>
<keyword evidence="1" id="KW-0812">Transmembrane</keyword>
<dbReference type="OrthoDB" id="980086at2"/>
<gene>
    <name evidence="2" type="ORF">A5893_08120</name>
</gene>
<evidence type="ECO:0008006" key="4">
    <source>
        <dbReference type="Google" id="ProtNLM"/>
    </source>
</evidence>
<reference evidence="2 3" key="2">
    <citation type="submission" date="2016-06" db="EMBL/GenBank/DDBJ databases">
        <title>Pedobacter psychrophilus sp. nov., isolated from Antarctic fragmentary rock.</title>
        <authorList>
            <person name="Svec P."/>
        </authorList>
    </citation>
    <scope>NUCLEOTIDE SEQUENCE [LARGE SCALE GENOMIC DNA]</scope>
    <source>
        <strain evidence="2 3">CCM 8644</strain>
    </source>
</reference>